<sequence length="42" mass="4799">MAKTVKTAKKDDRKLVKTLERKLEKTRAKLKKATKGSKGKKK</sequence>
<feature type="compositionally biased region" description="Basic and acidic residues" evidence="1">
    <location>
        <begin position="8"/>
        <end position="27"/>
    </location>
</feature>
<organism evidence="2 3">
    <name type="scientific">Klenkia marina</name>
    <dbReference type="NCBI Taxonomy" id="1960309"/>
    <lineage>
        <taxon>Bacteria</taxon>
        <taxon>Bacillati</taxon>
        <taxon>Actinomycetota</taxon>
        <taxon>Actinomycetes</taxon>
        <taxon>Geodermatophilales</taxon>
        <taxon>Geodermatophilaceae</taxon>
        <taxon>Klenkia</taxon>
    </lineage>
</organism>
<proteinExistence type="predicted"/>
<dbReference type="STRING" id="1960309.SAMN03159343_1709"/>
<evidence type="ECO:0000256" key="1">
    <source>
        <dbReference type="SAM" id="MobiDB-lite"/>
    </source>
</evidence>
<dbReference type="RefSeq" id="WP_279385440.1">
    <property type="nucleotide sequence ID" value="NZ_FMUH01000002.1"/>
</dbReference>
<evidence type="ECO:0000313" key="3">
    <source>
        <dbReference type="Proteomes" id="UP000198981"/>
    </source>
</evidence>
<name>A0A1G4XXT0_9ACTN</name>
<accession>A0A1G4XXT0</accession>
<dbReference type="EMBL" id="FMUH01000002">
    <property type="protein sequence ID" value="SCX45950.1"/>
    <property type="molecule type" value="Genomic_DNA"/>
</dbReference>
<feature type="compositionally biased region" description="Basic residues" evidence="1">
    <location>
        <begin position="28"/>
        <end position="42"/>
    </location>
</feature>
<feature type="region of interest" description="Disordered" evidence="1">
    <location>
        <begin position="1"/>
        <end position="42"/>
    </location>
</feature>
<gene>
    <name evidence="2" type="ORF">SAMN03159343_1709</name>
</gene>
<dbReference type="Proteomes" id="UP000198981">
    <property type="component" value="Unassembled WGS sequence"/>
</dbReference>
<keyword evidence="3" id="KW-1185">Reference proteome</keyword>
<dbReference type="AlphaFoldDB" id="A0A1G4XXT0"/>
<reference evidence="3" key="1">
    <citation type="submission" date="2016-10" db="EMBL/GenBank/DDBJ databases">
        <authorList>
            <person name="Varghese N."/>
            <person name="Submissions S."/>
        </authorList>
    </citation>
    <scope>NUCLEOTIDE SEQUENCE [LARGE SCALE GENOMIC DNA]</scope>
    <source>
        <strain evidence="3">DSM 45722</strain>
    </source>
</reference>
<evidence type="ECO:0000313" key="2">
    <source>
        <dbReference type="EMBL" id="SCX45950.1"/>
    </source>
</evidence>
<protein>
    <submittedName>
        <fullName evidence="2">Uncharacterized protein</fullName>
    </submittedName>
</protein>